<reference evidence="9" key="1">
    <citation type="submission" date="2020-02" db="EMBL/GenBank/DDBJ databases">
        <authorList>
            <person name="Meier V. D."/>
        </authorList>
    </citation>
    <scope>NUCLEOTIDE SEQUENCE</scope>
    <source>
        <strain evidence="9">AVDCRST_MAG56</strain>
    </source>
</reference>
<evidence type="ECO:0000256" key="7">
    <source>
        <dbReference type="PIRNR" id="PIRNR016636"/>
    </source>
</evidence>
<sequence>MVSVAAGKAAYFPAYSAPRRERNHCLHYFLSAMLFNSFEFLVYFPVVVLVCFWLPFRYRWAWLLGASCLFYMAFIPVYILILFFTIVIDYYAGLYIERARGSARKRLLTVSIVANVGVLAVFKYYNFLNDNLGFLFTGFALENPVPYLNIILPIGLSFHTFQAMSYTIGVYRGTQPAERHLGYYSLYVMYFPQLVAGPIERPQNVLHQFHQKHDLDYFRTLDGLKRMTWGMFKKVVVADNLAVMVNNVYNQPADYEGVSLLIATVFFSFQIYCDFSGYSDIAIGASHIMGIRLMENFNRPYYAKSIGEFWRRWHISLSTWFRDYLYIPLGGNRVSVPRQYFNLFFIFMVSGIWHGANWTFIIWGALHGFYQIFGRLTKPYRDAFNAQTGLTRLPGLLKLLQVVSTFLLVAFAWIFFRANSVTDAFYIVEHLFTGIGNWREAFGSQSRHVLFLDAPPRIFFIGLLSVCLMEAVHLVQRHGSVTEALARKPVWVRWPVYYGAVALILLLGNFGSSQFIYFQF</sequence>
<protein>
    <submittedName>
        <fullName evidence="9">Probable poly(Beta-D-mannuronate) O-acetylase</fullName>
        <ecNumber evidence="9">2.3.1.-</ecNumber>
    </submittedName>
</protein>
<feature type="transmembrane region" description="Helical" evidence="8">
    <location>
        <begin position="147"/>
        <end position="171"/>
    </location>
</feature>
<keyword evidence="3 7" id="KW-1003">Cell membrane</keyword>
<proteinExistence type="inferred from homology"/>
<feature type="transmembrane region" description="Helical" evidence="8">
    <location>
        <begin position="62"/>
        <end position="87"/>
    </location>
</feature>
<dbReference type="EC" id="2.3.1.-" evidence="9"/>
<dbReference type="InterPro" id="IPR051085">
    <property type="entry name" value="MB_O-acyltransferase"/>
</dbReference>
<accession>A0A6J4H1D2</accession>
<feature type="transmembrane region" description="Helical" evidence="8">
    <location>
        <begin position="107"/>
        <end position="127"/>
    </location>
</feature>
<feature type="transmembrane region" description="Helical" evidence="8">
    <location>
        <begin position="496"/>
        <end position="518"/>
    </location>
</feature>
<dbReference type="PIRSF" id="PIRSF016636">
    <property type="entry name" value="AlgI_DltB"/>
    <property type="match status" value="1"/>
</dbReference>
<feature type="transmembrane region" description="Helical" evidence="8">
    <location>
        <begin position="28"/>
        <end position="56"/>
    </location>
</feature>
<feature type="transmembrane region" description="Helical" evidence="8">
    <location>
        <begin position="343"/>
        <end position="366"/>
    </location>
</feature>
<dbReference type="InterPro" id="IPR004299">
    <property type="entry name" value="MBOAT_fam"/>
</dbReference>
<dbReference type="Pfam" id="PF03062">
    <property type="entry name" value="MBOAT"/>
    <property type="match status" value="1"/>
</dbReference>
<evidence type="ECO:0000256" key="8">
    <source>
        <dbReference type="SAM" id="Phobius"/>
    </source>
</evidence>
<evidence type="ECO:0000256" key="1">
    <source>
        <dbReference type="ARBA" id="ARBA00004651"/>
    </source>
</evidence>
<dbReference type="GO" id="GO:0016746">
    <property type="term" value="F:acyltransferase activity"/>
    <property type="evidence" value="ECO:0007669"/>
    <property type="project" value="UniProtKB-KW"/>
</dbReference>
<keyword evidence="7 9" id="KW-0808">Transferase</keyword>
<evidence type="ECO:0000256" key="6">
    <source>
        <dbReference type="ARBA" id="ARBA00023136"/>
    </source>
</evidence>
<keyword evidence="6 7" id="KW-0472">Membrane</keyword>
<dbReference type="GO" id="GO:0042121">
    <property type="term" value="P:alginic acid biosynthetic process"/>
    <property type="evidence" value="ECO:0007669"/>
    <property type="project" value="InterPro"/>
</dbReference>
<dbReference type="GO" id="GO:0005886">
    <property type="term" value="C:plasma membrane"/>
    <property type="evidence" value="ECO:0007669"/>
    <property type="project" value="UniProtKB-SubCell"/>
</dbReference>
<name>A0A6J4H1D2_9SPHI</name>
<dbReference type="InterPro" id="IPR028362">
    <property type="entry name" value="AlgI"/>
</dbReference>
<evidence type="ECO:0000313" key="9">
    <source>
        <dbReference type="EMBL" id="CAA9210723.1"/>
    </source>
</evidence>
<organism evidence="9">
    <name type="scientific">uncultured Cytophagales bacterium</name>
    <dbReference type="NCBI Taxonomy" id="158755"/>
    <lineage>
        <taxon>Bacteria</taxon>
        <taxon>Pseudomonadati</taxon>
        <taxon>Bacteroidota</taxon>
        <taxon>Sphingobacteriia</taxon>
        <taxon>Sphingobacteriales</taxon>
        <taxon>environmental samples</taxon>
    </lineage>
</organism>
<dbReference type="PANTHER" id="PTHR13285:SF18">
    <property type="entry name" value="PROTEIN-CYSTEINE N-PALMITOYLTRANSFERASE RASP"/>
    <property type="match status" value="1"/>
</dbReference>
<evidence type="ECO:0000256" key="5">
    <source>
        <dbReference type="ARBA" id="ARBA00022989"/>
    </source>
</evidence>
<dbReference type="EMBL" id="CADCTQ010000001">
    <property type="protein sequence ID" value="CAA9210723.1"/>
    <property type="molecule type" value="Genomic_DNA"/>
</dbReference>
<keyword evidence="4 8" id="KW-0812">Transmembrane</keyword>
<feature type="transmembrane region" description="Helical" evidence="8">
    <location>
        <begin position="399"/>
        <end position="416"/>
    </location>
</feature>
<comment type="similarity">
    <text evidence="2 7">Belongs to the membrane-bound acyltransferase family.</text>
</comment>
<keyword evidence="7 9" id="KW-0012">Acyltransferase</keyword>
<dbReference type="InterPro" id="IPR024194">
    <property type="entry name" value="Ac/AlaTfrase_AlgI/DltB"/>
</dbReference>
<comment type="subcellular location">
    <subcellularLocation>
        <location evidence="1">Cell membrane</location>
        <topology evidence="1">Multi-pass membrane protein</topology>
    </subcellularLocation>
</comment>
<dbReference type="AlphaFoldDB" id="A0A6J4H1D2"/>
<evidence type="ECO:0000256" key="2">
    <source>
        <dbReference type="ARBA" id="ARBA00010323"/>
    </source>
</evidence>
<gene>
    <name evidence="9" type="ORF">AVDCRST_MAG56-2344</name>
</gene>
<dbReference type="PANTHER" id="PTHR13285">
    <property type="entry name" value="ACYLTRANSFERASE"/>
    <property type="match status" value="1"/>
</dbReference>
<keyword evidence="5 8" id="KW-1133">Transmembrane helix</keyword>
<dbReference type="PIRSF" id="PIRSF500217">
    <property type="entry name" value="AlgI"/>
    <property type="match status" value="1"/>
</dbReference>
<evidence type="ECO:0000256" key="4">
    <source>
        <dbReference type="ARBA" id="ARBA00022692"/>
    </source>
</evidence>
<evidence type="ECO:0000256" key="3">
    <source>
        <dbReference type="ARBA" id="ARBA00022475"/>
    </source>
</evidence>